<feature type="compositionally biased region" description="Basic and acidic residues" evidence="2">
    <location>
        <begin position="910"/>
        <end position="920"/>
    </location>
</feature>
<keyword evidence="1" id="KW-0175">Coiled coil</keyword>
<dbReference type="Proteomes" id="UP000225706">
    <property type="component" value="Unassembled WGS sequence"/>
</dbReference>
<gene>
    <name evidence="3" type="ORF">AWC38_SpisGene12112</name>
</gene>
<feature type="compositionally biased region" description="Basic and acidic residues" evidence="2">
    <location>
        <begin position="1700"/>
        <end position="1734"/>
    </location>
</feature>
<feature type="compositionally biased region" description="Polar residues" evidence="2">
    <location>
        <begin position="1218"/>
        <end position="1233"/>
    </location>
</feature>
<keyword evidence="4" id="KW-1185">Reference proteome</keyword>
<name>A0A2B4S4B6_STYPI</name>
<organism evidence="3 4">
    <name type="scientific">Stylophora pistillata</name>
    <name type="common">Smooth cauliflower coral</name>
    <dbReference type="NCBI Taxonomy" id="50429"/>
    <lineage>
        <taxon>Eukaryota</taxon>
        <taxon>Metazoa</taxon>
        <taxon>Cnidaria</taxon>
        <taxon>Anthozoa</taxon>
        <taxon>Hexacorallia</taxon>
        <taxon>Scleractinia</taxon>
        <taxon>Astrocoeniina</taxon>
        <taxon>Pocilloporidae</taxon>
        <taxon>Stylophora</taxon>
    </lineage>
</organism>
<dbReference type="OrthoDB" id="5982707at2759"/>
<feature type="compositionally biased region" description="Basic and acidic residues" evidence="2">
    <location>
        <begin position="256"/>
        <end position="267"/>
    </location>
</feature>
<proteinExistence type="predicted"/>
<comment type="caution">
    <text evidence="3">The sequence shown here is derived from an EMBL/GenBank/DDBJ whole genome shotgun (WGS) entry which is preliminary data.</text>
</comment>
<feature type="compositionally biased region" description="Basic and acidic residues" evidence="2">
    <location>
        <begin position="202"/>
        <end position="213"/>
    </location>
</feature>
<evidence type="ECO:0000256" key="1">
    <source>
        <dbReference type="SAM" id="Coils"/>
    </source>
</evidence>
<evidence type="ECO:0000256" key="2">
    <source>
        <dbReference type="SAM" id="MobiDB-lite"/>
    </source>
</evidence>
<feature type="compositionally biased region" description="Basic and acidic residues" evidence="2">
    <location>
        <begin position="68"/>
        <end position="87"/>
    </location>
</feature>
<feature type="compositionally biased region" description="Polar residues" evidence="2">
    <location>
        <begin position="921"/>
        <end position="933"/>
    </location>
</feature>
<feature type="region of interest" description="Disordered" evidence="2">
    <location>
        <begin position="1578"/>
        <end position="1606"/>
    </location>
</feature>
<feature type="region of interest" description="Disordered" evidence="2">
    <location>
        <begin position="1206"/>
        <end position="1245"/>
    </location>
</feature>
<feature type="compositionally biased region" description="Basic and acidic residues" evidence="2">
    <location>
        <begin position="1651"/>
        <end position="1682"/>
    </location>
</feature>
<feature type="compositionally biased region" description="Basic and acidic residues" evidence="2">
    <location>
        <begin position="225"/>
        <end position="235"/>
    </location>
</feature>
<feature type="compositionally biased region" description="Polar residues" evidence="2">
    <location>
        <begin position="273"/>
        <end position="293"/>
    </location>
</feature>
<evidence type="ECO:0000313" key="3">
    <source>
        <dbReference type="EMBL" id="PFX23352.1"/>
    </source>
</evidence>
<reference evidence="4" key="1">
    <citation type="journal article" date="2017" name="bioRxiv">
        <title>Comparative analysis of the genomes of Stylophora pistillata and Acropora digitifera provides evidence for extensive differences between species of corals.</title>
        <authorList>
            <person name="Voolstra C.R."/>
            <person name="Li Y."/>
            <person name="Liew Y.J."/>
            <person name="Baumgarten S."/>
            <person name="Zoccola D."/>
            <person name="Flot J.-F."/>
            <person name="Tambutte S."/>
            <person name="Allemand D."/>
            <person name="Aranda M."/>
        </authorList>
    </citation>
    <scope>NUCLEOTIDE SEQUENCE [LARGE SCALE GENOMIC DNA]</scope>
</reference>
<feature type="region of interest" description="Disordered" evidence="2">
    <location>
        <begin position="1647"/>
        <end position="1745"/>
    </location>
</feature>
<feature type="region of interest" description="Disordered" evidence="2">
    <location>
        <begin position="117"/>
        <end position="362"/>
    </location>
</feature>
<protein>
    <submittedName>
        <fullName evidence="3">Uncharacterized protein</fullName>
    </submittedName>
</protein>
<feature type="compositionally biased region" description="Acidic residues" evidence="2">
    <location>
        <begin position="1"/>
        <end position="11"/>
    </location>
</feature>
<feature type="compositionally biased region" description="Basic and acidic residues" evidence="2">
    <location>
        <begin position="295"/>
        <end position="304"/>
    </location>
</feature>
<accession>A0A2B4S4B6</accession>
<feature type="region of interest" description="Disordered" evidence="2">
    <location>
        <begin position="910"/>
        <end position="933"/>
    </location>
</feature>
<feature type="coiled-coil region" evidence="1">
    <location>
        <begin position="1248"/>
        <end position="1300"/>
    </location>
</feature>
<feature type="compositionally biased region" description="Polar residues" evidence="2">
    <location>
        <begin position="1735"/>
        <end position="1745"/>
    </location>
</feature>
<feature type="coiled-coil region" evidence="1">
    <location>
        <begin position="584"/>
        <end position="852"/>
    </location>
</feature>
<feature type="compositionally biased region" description="Basic and acidic residues" evidence="2">
    <location>
        <begin position="124"/>
        <end position="137"/>
    </location>
</feature>
<evidence type="ECO:0000313" key="4">
    <source>
        <dbReference type="Proteomes" id="UP000225706"/>
    </source>
</evidence>
<dbReference type="EMBL" id="LSMT01000210">
    <property type="protein sequence ID" value="PFX23352.1"/>
    <property type="molecule type" value="Genomic_DNA"/>
</dbReference>
<sequence length="1745" mass="205118">MDEQAEEGFIENEDKASNSGTIEKTKIAEGDGDDASSGKEVNEALSEENESVLKKPNELENENEPEEGEQKTDSAQLEKTRGGDHETITSFEDDVATVFAENDASFTIGGSLDHEMSAAEIDGDDKYTRQETDRISVEEEIFGTTDPESSNELESEPQGPGFEDDLPSALGRDPQNTYLQTEDDYEADKNQQEDACVLVMQRELDKSMDESQKSETSTIVEDSALETKDSNFHDGQEDDEENEDHSKADEEIETDNLDRYLKQHDNNFEPIAQVNNTKEVENISSHTDSQGSEENTEHFDDVGGRESGLQEGNENFDNEETRSLPEAVEQDEEKRSEMDDVSLNSEIHNNEGALSRDEVHDRHLEERAAYESNLEDDFLANDRVSGSFYGDDDLSSIFSDDDRDMSNVLQENRILKEAMMQLRNDNPDGFTDTVSETSDEFDDFHSYPYGTGTDHKLQTSKWMADKDLSDARINEMLREKRDSQAKMRQIEREKAIFERRYRQDKMEKDFLEEKFNLKSSQLEDEIRNLKQENQRLKRGNTQGKGTTPSVGVKKFENTKEAGVTSLNDHNNRRFPGQNGYALDIAILAKENEKLSEIIDHLQDAPKSDPFNDLVDNLDKYAPKEEYLRLEKEKLKLETALREKERMLKDQERLMEEMKFDLEEEIEILKDNLKKAENKNKEKAKLLTENDIKMVDIKTKCTEKVKKLETKLEQEVFKKEKLESAIVNLKKRNISFEKEIEDMNNRVEKLQKQELEVEAKTRRKLEDFQERLNKETEEKNKLSRNVEALLQDLMQLKSKMLEDSEKHAREKEMLRESLETEKARIMEGRESENRRLKAELDEERKRNEQLIRRMADIPRETIASVMESTTESGIFEGVISDMEPEGLLESTIREEQYNEPERDNIVTDMNEGRAKSEERSWNSDTLADDNSSHTNKLQKKVLEVTKYNSIMQQRNKEIEEENINLKEKIERVGRDVTKMRELEDKNEELREEIVRHTKKRSEIQKKLDDMFEEIDDSTKKLNKVEGNNAFLSDEVERLTKKIKTMEEEFAEEKSKLVSSLEQDKKNAIDETERRLEEQKARGKKLDSEIEELQCDIRTLKDAKRAAEEKYVNDTKELVERHNLELANERERYRQLQDELNNNAGAVRKVTEEWEQMLRNAVSRYEDDLQKNEDERRKLADEFQCQKEAMKSRFEKEKAKLEQRITEIERNARSPLDGLSSYQDPQVDFSYNHQPQKGDGEEENDVTSDIGEANDKIRYLQNENQKLEQKLAQIHKQYEKQKTALENGHREEKQKLEEVLKEDFKRRMEENKKYYEDLMDAIRGKHDKEEAELAHRFKKEKKELEEKMKQDFSNNLSSRSTSLENKIQDLVSQKVQEQKEIAKKTEEKYNTALAQMKTRVKEMQNERNEMKRRFEREKNVLEATIQALTKELEKAKQEKKDLKKKQKKDKAEMEEAFENEKKEMRQIWEKCKLETINQIEEEWIEKLRSENAKSELSREEQRGDFEARLKQMKLKFKAEKAELEKRLANATSEANSLAEAKKDMEAALEEDYRRKLQKEKENIESTLQGLRQEIARLQEHRKQLQSQMSNRDSRANVSVPLSPENNAQVLAKLDNEYQEQIRREKEHHEGRMREMEEEIEKLHIDLSQMKTKARQEKSKVKAEFEREREEMEEQFEKERNEWRTRMSFIATIQPGGSQRRSAHFERRSRDLREREFYHTDRNTSRMQHSEDLRSQQHNDLLSSTGEL</sequence>
<feature type="region of interest" description="Disordered" evidence="2">
    <location>
        <begin position="1"/>
        <end position="93"/>
    </location>
</feature>
<feature type="coiled-coil region" evidence="1">
    <location>
        <begin position="473"/>
        <end position="542"/>
    </location>
</feature>